<evidence type="ECO:0000313" key="6">
    <source>
        <dbReference type="EnsemblPlants" id="ORGLA01G0394600.1"/>
    </source>
</evidence>
<dbReference type="AlphaFoldDB" id="I1NVQ6"/>
<evidence type="ECO:0000256" key="1">
    <source>
        <dbReference type="ARBA" id="ARBA00022723"/>
    </source>
</evidence>
<keyword evidence="2 4" id="KW-0863">Zinc-finger</keyword>
<reference evidence="6 7" key="2">
    <citation type="submission" date="2018-04" db="EMBL/GenBank/DDBJ databases">
        <title>OglaRS2 (Oryza glaberrima Reference Sequence Version 2).</title>
        <authorList>
            <person name="Zhang J."/>
            <person name="Kudrna D."/>
            <person name="Lee S."/>
            <person name="Talag J."/>
            <person name="Rajasekar S."/>
            <person name="Wing R.A."/>
        </authorList>
    </citation>
    <scope>NUCLEOTIDE SEQUENCE [LARGE SCALE GENOMIC DNA]</scope>
    <source>
        <strain evidence="6 7">cv. IRGC 96717</strain>
    </source>
</reference>
<reference evidence="6" key="1">
    <citation type="submission" date="2015-06" db="UniProtKB">
        <authorList>
            <consortium name="EnsemblPlants"/>
        </authorList>
    </citation>
    <scope>IDENTIFICATION</scope>
</reference>
<evidence type="ECO:0000256" key="2">
    <source>
        <dbReference type="ARBA" id="ARBA00022771"/>
    </source>
</evidence>
<sequence>MEASFLERLNWRSNPFAGWFPPWCDRPLCDCGDGCILKSSLMIQTRGRRFFQCANFDQTYRPMCNFIEWVDMENPQNNGTRAYPRSETRSDYLRRKDEHERRIAAEALEWQVNPLGLPTWRERPECRCGDRCQVIRSGNPRMCGLTRWIDNVTPSYHGQKITESETQVEYQRLKDHENAMHSDRPRRGR</sequence>
<accession>I1NVQ6</accession>
<keyword evidence="1" id="KW-0479">Metal-binding</keyword>
<evidence type="ECO:0000256" key="3">
    <source>
        <dbReference type="ARBA" id="ARBA00022833"/>
    </source>
</evidence>
<dbReference type="GO" id="GO:0008270">
    <property type="term" value="F:zinc ion binding"/>
    <property type="evidence" value="ECO:0007669"/>
    <property type="project" value="UniProtKB-KW"/>
</dbReference>
<keyword evidence="3" id="KW-0862">Zinc</keyword>
<protein>
    <recommendedName>
        <fullName evidence="5">GRF-type domain-containing protein</fullName>
    </recommendedName>
</protein>
<evidence type="ECO:0000313" key="7">
    <source>
        <dbReference type="Proteomes" id="UP000007306"/>
    </source>
</evidence>
<evidence type="ECO:0000259" key="5">
    <source>
        <dbReference type="PROSITE" id="PS51999"/>
    </source>
</evidence>
<proteinExistence type="predicted"/>
<keyword evidence="7" id="KW-1185">Reference proteome</keyword>
<dbReference type="Pfam" id="PF06839">
    <property type="entry name" value="Zn_ribbon_GRF"/>
    <property type="match status" value="1"/>
</dbReference>
<name>I1NVQ6_ORYGL</name>
<dbReference type="Proteomes" id="UP000007306">
    <property type="component" value="Chromosome 1"/>
</dbReference>
<evidence type="ECO:0000256" key="4">
    <source>
        <dbReference type="PROSITE-ProRule" id="PRU01343"/>
    </source>
</evidence>
<dbReference type="InterPro" id="IPR010666">
    <property type="entry name" value="Znf_GRF"/>
</dbReference>
<dbReference type="Gramene" id="ORGLA01G0394600.1">
    <property type="protein sequence ID" value="ORGLA01G0394600.1"/>
    <property type="gene ID" value="ORGLA01G0394600"/>
</dbReference>
<dbReference type="HOGENOM" id="CLU_1436508_0_0_1"/>
<dbReference type="EnsemblPlants" id="ORGLA01G0394600.1">
    <property type="protein sequence ID" value="ORGLA01G0394600.1"/>
    <property type="gene ID" value="ORGLA01G0394600"/>
</dbReference>
<dbReference type="PROSITE" id="PS51999">
    <property type="entry name" value="ZF_GRF"/>
    <property type="match status" value="1"/>
</dbReference>
<feature type="domain" description="GRF-type" evidence="5">
    <location>
        <begin position="29"/>
        <end position="73"/>
    </location>
</feature>
<organism evidence="6 7">
    <name type="scientific">Oryza glaberrima</name>
    <name type="common">African rice</name>
    <dbReference type="NCBI Taxonomy" id="4538"/>
    <lineage>
        <taxon>Eukaryota</taxon>
        <taxon>Viridiplantae</taxon>
        <taxon>Streptophyta</taxon>
        <taxon>Embryophyta</taxon>
        <taxon>Tracheophyta</taxon>
        <taxon>Spermatophyta</taxon>
        <taxon>Magnoliopsida</taxon>
        <taxon>Liliopsida</taxon>
        <taxon>Poales</taxon>
        <taxon>Poaceae</taxon>
        <taxon>BOP clade</taxon>
        <taxon>Oryzoideae</taxon>
        <taxon>Oryzeae</taxon>
        <taxon>Oryzinae</taxon>
        <taxon>Oryza</taxon>
    </lineage>
</organism>